<keyword evidence="1" id="KW-0732">Signal</keyword>
<accession>A0ABU7GCJ1</accession>
<dbReference type="Proteomes" id="UP001343492">
    <property type="component" value="Unassembled WGS sequence"/>
</dbReference>
<feature type="signal peptide" evidence="1">
    <location>
        <begin position="1"/>
        <end position="25"/>
    </location>
</feature>
<feature type="chain" id="PRO_5047259955" evidence="1">
    <location>
        <begin position="26"/>
        <end position="201"/>
    </location>
</feature>
<reference evidence="2 3" key="1">
    <citation type="submission" date="2024-01" db="EMBL/GenBank/DDBJ databases">
        <title>The genome sequence of Erythrobacteraceae sp. strain 1XM1-14.</title>
        <authorList>
            <person name="Liu Y."/>
        </authorList>
    </citation>
    <scope>NUCLEOTIDE SEQUENCE [LARGE SCALE GENOMIC DNA]</scope>
    <source>
        <strain evidence="2 3">1XM1-14</strain>
    </source>
</reference>
<evidence type="ECO:0000313" key="2">
    <source>
        <dbReference type="EMBL" id="MEE1876817.1"/>
    </source>
</evidence>
<name>A0ABU7GCJ1_9SPHN</name>
<gene>
    <name evidence="2" type="ORF">VRS74_03860</name>
</gene>
<evidence type="ECO:0000313" key="3">
    <source>
        <dbReference type="Proteomes" id="UP001343492"/>
    </source>
</evidence>
<sequence length="201" mass="21131">MMKKNWIAAATLGVAVAISATPAVAKKKPEMTALQIQQLQSKDFEASKDLTFAAVMTVLQDAGYRIQAADRDTGLITGVGTSSSKMTWLPFVGFGRSKKTPAVSAFVEELAPGITRVRLNFVLAKVKSNSYGAGLGDEEAILDAVVYQDAFEKIGQGVFIRQSMAVTAATMKPPQSALASDSATIAAETTEAVAPASDPQD</sequence>
<protein>
    <submittedName>
        <fullName evidence="2">Uncharacterized protein</fullName>
    </submittedName>
</protein>
<organism evidence="2 3">
    <name type="scientific">Altererythrobacter litoralis</name>
    <dbReference type="NCBI Taxonomy" id="3113904"/>
    <lineage>
        <taxon>Bacteria</taxon>
        <taxon>Pseudomonadati</taxon>
        <taxon>Pseudomonadota</taxon>
        <taxon>Alphaproteobacteria</taxon>
        <taxon>Sphingomonadales</taxon>
        <taxon>Erythrobacteraceae</taxon>
        <taxon>Altererythrobacter</taxon>
    </lineage>
</organism>
<keyword evidence="3" id="KW-1185">Reference proteome</keyword>
<dbReference type="EMBL" id="JAZDQV010000003">
    <property type="protein sequence ID" value="MEE1876817.1"/>
    <property type="molecule type" value="Genomic_DNA"/>
</dbReference>
<proteinExistence type="predicted"/>
<evidence type="ECO:0000256" key="1">
    <source>
        <dbReference type="SAM" id="SignalP"/>
    </source>
</evidence>
<dbReference type="RefSeq" id="WP_354143926.1">
    <property type="nucleotide sequence ID" value="NZ_JAZDQV010000003.1"/>
</dbReference>
<comment type="caution">
    <text evidence="2">The sequence shown here is derived from an EMBL/GenBank/DDBJ whole genome shotgun (WGS) entry which is preliminary data.</text>
</comment>